<evidence type="ECO:0000313" key="2">
    <source>
        <dbReference type="EMBL" id="KUJ09289.1"/>
    </source>
</evidence>
<dbReference type="KEGG" id="psco:LY89DRAFT_598037"/>
<dbReference type="AlphaFoldDB" id="A0A132BBB0"/>
<name>A0A132BBB0_MOLSC</name>
<reference evidence="2 3" key="1">
    <citation type="submission" date="2015-10" db="EMBL/GenBank/DDBJ databases">
        <title>Full genome of DAOMC 229536 Phialocephala scopiformis, a fungal endophyte of spruce producing the potent anti-insectan compound rugulosin.</title>
        <authorList>
            <consortium name="DOE Joint Genome Institute"/>
            <person name="Walker A.K."/>
            <person name="Frasz S.L."/>
            <person name="Seifert K.A."/>
            <person name="Miller J.D."/>
            <person name="Mondo S.J."/>
            <person name="Labutti K."/>
            <person name="Lipzen A."/>
            <person name="Dockter R."/>
            <person name="Kennedy M."/>
            <person name="Grigoriev I.V."/>
            <person name="Spatafora J.W."/>
        </authorList>
    </citation>
    <scope>NUCLEOTIDE SEQUENCE [LARGE SCALE GENOMIC DNA]</scope>
    <source>
        <strain evidence="2 3">CBS 120377</strain>
    </source>
</reference>
<gene>
    <name evidence="2" type="ORF">LY89DRAFT_598037</name>
</gene>
<organism evidence="2 3">
    <name type="scientific">Mollisia scopiformis</name>
    <name type="common">Conifer needle endophyte fungus</name>
    <name type="synonym">Phialocephala scopiformis</name>
    <dbReference type="NCBI Taxonomy" id="149040"/>
    <lineage>
        <taxon>Eukaryota</taxon>
        <taxon>Fungi</taxon>
        <taxon>Dikarya</taxon>
        <taxon>Ascomycota</taxon>
        <taxon>Pezizomycotina</taxon>
        <taxon>Leotiomycetes</taxon>
        <taxon>Helotiales</taxon>
        <taxon>Mollisiaceae</taxon>
        <taxon>Mollisia</taxon>
    </lineage>
</organism>
<keyword evidence="3" id="KW-1185">Reference proteome</keyword>
<proteinExistence type="predicted"/>
<dbReference type="Proteomes" id="UP000070700">
    <property type="component" value="Unassembled WGS sequence"/>
</dbReference>
<feature type="non-terminal residue" evidence="2">
    <location>
        <position position="1"/>
    </location>
</feature>
<protein>
    <submittedName>
        <fullName evidence="2">Uncharacterized protein</fullName>
    </submittedName>
</protein>
<evidence type="ECO:0000256" key="1">
    <source>
        <dbReference type="SAM" id="MobiDB-lite"/>
    </source>
</evidence>
<feature type="compositionally biased region" description="Polar residues" evidence="1">
    <location>
        <begin position="112"/>
        <end position="129"/>
    </location>
</feature>
<dbReference type="STRING" id="149040.A0A132BBB0"/>
<dbReference type="InParanoid" id="A0A132BBB0"/>
<dbReference type="RefSeq" id="XP_018063644.1">
    <property type="nucleotide sequence ID" value="XM_018210011.1"/>
</dbReference>
<feature type="region of interest" description="Disordered" evidence="1">
    <location>
        <begin position="112"/>
        <end position="143"/>
    </location>
</feature>
<dbReference type="EMBL" id="KQ947432">
    <property type="protein sequence ID" value="KUJ09289.1"/>
    <property type="molecule type" value="Genomic_DNA"/>
</dbReference>
<accession>A0A132BBB0</accession>
<dbReference type="GeneID" id="28819737"/>
<dbReference type="OrthoDB" id="4850804at2759"/>
<evidence type="ECO:0000313" key="3">
    <source>
        <dbReference type="Proteomes" id="UP000070700"/>
    </source>
</evidence>
<sequence length="251" mass="27799">VSAMASTNHFTSFTITQPFLGAPLQFQPALGSKELEDLIDLYVTGSASKSNKLSEITIDFYNNATVDLNTGALTRTYNVLSQWSTNEQSPASQSSGFSPVFTTSPGSSANFGDSGYGSFSMTPPTNTRGRVTKKPRKETKKEETRLPGFSIMTKDGIDVTSSAGRGTKTKEQREHAHLMRIMKACPDCKRKKIRVCLPLFSLQRYFANRVCSAIHHIEDPKICHAHLPLLPNPLLPRHLTRSRVPRVQCRP</sequence>